<organism evidence="1 2">
    <name type="scientific">Serratia liquefaciens</name>
    <dbReference type="NCBI Taxonomy" id="614"/>
    <lineage>
        <taxon>Bacteria</taxon>
        <taxon>Pseudomonadati</taxon>
        <taxon>Pseudomonadota</taxon>
        <taxon>Gammaproteobacteria</taxon>
        <taxon>Enterobacterales</taxon>
        <taxon>Yersiniaceae</taxon>
        <taxon>Serratia</taxon>
    </lineage>
</organism>
<proteinExistence type="predicted"/>
<evidence type="ECO:0000313" key="2">
    <source>
        <dbReference type="Proteomes" id="UP000317572"/>
    </source>
</evidence>
<dbReference type="Proteomes" id="UP000317572">
    <property type="component" value="Chromosome"/>
</dbReference>
<dbReference type="RefSeq" id="WP_142814559.1">
    <property type="nucleotide sequence ID" value="NZ_CP033893.1"/>
</dbReference>
<accession>A0A515CR56</accession>
<protein>
    <submittedName>
        <fullName evidence="1">Uncharacterized protein</fullName>
    </submittedName>
</protein>
<reference evidence="1 2" key="1">
    <citation type="submission" date="2018-11" db="EMBL/GenBank/DDBJ databases">
        <title>The first complete genome of Serratia liquefaciens isolated from metalophyte plant revel distinctness adaptive mechanisms in an extreme habitat.</title>
        <authorList>
            <person name="Caneschi W.L."/>
            <person name="Sanchez A.B."/>
            <person name="Felestrino E.B."/>
            <person name="Assis R.A.B."/>
            <person name="Lemes C.G.C."/>
            <person name="Cordeiro I.F."/>
            <person name="Fonseca N.P."/>
            <person name="Villa M."/>
            <person name="Vieira I.T."/>
            <person name="Moraes L.A."/>
            <person name="Kamino L.H.Y."/>
            <person name="do Carmo F."/>
            <person name="Garcia C.M."/>
            <person name="Almeida N.F."/>
            <person name="Silva R.S."/>
            <person name="Ferro J.A."/>
            <person name="Ferro M.I.T."/>
            <person name="Varani A.M."/>
            <person name="Ferreira R.M."/>
            <person name="dos Santos V.L."/>
            <person name="Silva U.C."/>
            <person name="Setubal J.C."/>
            <person name="Moreira L.M."/>
        </authorList>
    </citation>
    <scope>NUCLEOTIDE SEQUENCE [LARGE SCALE GENOMIC DNA]</scope>
    <source>
        <strain evidence="1 2">FG3</strain>
    </source>
</reference>
<evidence type="ECO:0000313" key="1">
    <source>
        <dbReference type="EMBL" id="QDL30639.1"/>
    </source>
</evidence>
<dbReference type="AlphaFoldDB" id="A0A515CR56"/>
<sequence>MWRKSTLKMPGDMRALTCSMVPVHPWVHGIGRAEASGNYLSPQNAVNYLAERLGGGGDELSVTVLLVCATSYAEFMPMLASMADVLPLPVLGQVKRMAQTAATQAVEKMQIPGKFGGGLPAAVPLSTSAQRLALNAQRIAEAKAGAAVGASVAGLQSALAGFMQVRQSALDGVNQAMTALQGKTAPAWAFTGKGNVASLAAEMKKNVPQQDAVFTLGMLFAGKDLSTLEAMIHDDSHPGP</sequence>
<gene>
    <name evidence="1" type="ORF">EGO53_02010</name>
</gene>
<dbReference type="EMBL" id="CP033893">
    <property type="protein sequence ID" value="QDL30639.1"/>
    <property type="molecule type" value="Genomic_DNA"/>
</dbReference>
<name>A0A515CR56_SERLI</name>